<dbReference type="Proteomes" id="UP000238937">
    <property type="component" value="Unassembled WGS sequence"/>
</dbReference>
<accession>A0A2T1GHS8</accession>
<keyword evidence="2" id="KW-1185">Reference proteome</keyword>
<organism evidence="1 2">
    <name type="scientific">Chamaesiphon polymorphus CCALA 037</name>
    <dbReference type="NCBI Taxonomy" id="2107692"/>
    <lineage>
        <taxon>Bacteria</taxon>
        <taxon>Bacillati</taxon>
        <taxon>Cyanobacteriota</taxon>
        <taxon>Cyanophyceae</taxon>
        <taxon>Gomontiellales</taxon>
        <taxon>Chamaesiphonaceae</taxon>
        <taxon>Chamaesiphon</taxon>
    </lineage>
</organism>
<proteinExistence type="predicted"/>
<reference evidence="1 2" key="1">
    <citation type="submission" date="2018-03" db="EMBL/GenBank/DDBJ databases">
        <title>The ancient ancestry and fast evolution of plastids.</title>
        <authorList>
            <person name="Moore K.R."/>
            <person name="Magnabosco C."/>
            <person name="Momper L."/>
            <person name="Gold D.A."/>
            <person name="Bosak T."/>
            <person name="Fournier G.P."/>
        </authorList>
    </citation>
    <scope>NUCLEOTIDE SEQUENCE [LARGE SCALE GENOMIC DNA]</scope>
    <source>
        <strain evidence="1 2">CCALA 037</strain>
    </source>
</reference>
<protein>
    <submittedName>
        <fullName evidence="1">Uncharacterized protein</fullName>
    </submittedName>
</protein>
<gene>
    <name evidence="1" type="ORF">C7B77_09410</name>
</gene>
<dbReference type="EMBL" id="PVWO01000090">
    <property type="protein sequence ID" value="PSB57155.1"/>
    <property type="molecule type" value="Genomic_DNA"/>
</dbReference>
<evidence type="ECO:0000313" key="1">
    <source>
        <dbReference type="EMBL" id="PSB57155.1"/>
    </source>
</evidence>
<dbReference type="PANTHER" id="PTHR47152">
    <property type="entry name" value="SLR2084 PROTEIN-RELATED"/>
    <property type="match status" value="1"/>
</dbReference>
<dbReference type="AlphaFoldDB" id="A0A2T1GHS8"/>
<comment type="caution">
    <text evidence="1">The sequence shown here is derived from an EMBL/GenBank/DDBJ whole genome shotgun (WGS) entry which is preliminary data.</text>
</comment>
<name>A0A2T1GHS8_9CYAN</name>
<evidence type="ECO:0000313" key="2">
    <source>
        <dbReference type="Proteomes" id="UP000238937"/>
    </source>
</evidence>
<sequence>MEVDIGKGDVRTIQRGKTWAQFEYLQKGFEDTRGLKLCYYNGTIEILMPGAAHELFKKIIAILIEVFLLDRQIEFEPTGSMTRKREGTAAAEADESYEIQGAKLCVEINFTSGDESKLLCYQELGVDEVWFWEDGVLAVYSLQSDGYQKVSRSQISALAAIDLTIMSECILIGETSRIEAVNKFRQAHPIASD</sequence>
<dbReference type="PANTHER" id="PTHR47152:SF4">
    <property type="entry name" value="SLR0445 PROTEIN"/>
    <property type="match status" value="1"/>
</dbReference>